<keyword evidence="3" id="KW-0472">Membrane</keyword>
<dbReference type="PANTHER" id="PTHR47966:SF51">
    <property type="entry name" value="BETA-SITE APP-CLEAVING ENZYME, ISOFORM A-RELATED"/>
    <property type="match status" value="1"/>
</dbReference>
<accession>A0AAD6XL08</accession>
<dbReference type="GO" id="GO:0006508">
    <property type="term" value="P:proteolysis"/>
    <property type="evidence" value="ECO:0007669"/>
    <property type="project" value="InterPro"/>
</dbReference>
<dbReference type="CDD" id="cd05471">
    <property type="entry name" value="pepsin_like"/>
    <property type="match status" value="1"/>
</dbReference>
<dbReference type="Pfam" id="PF00026">
    <property type="entry name" value="Asp"/>
    <property type="match status" value="1"/>
</dbReference>
<organism evidence="5 6">
    <name type="scientific">Mycena belliarum</name>
    <dbReference type="NCBI Taxonomy" id="1033014"/>
    <lineage>
        <taxon>Eukaryota</taxon>
        <taxon>Fungi</taxon>
        <taxon>Dikarya</taxon>
        <taxon>Basidiomycota</taxon>
        <taxon>Agaricomycotina</taxon>
        <taxon>Agaricomycetes</taxon>
        <taxon>Agaricomycetidae</taxon>
        <taxon>Agaricales</taxon>
        <taxon>Marasmiineae</taxon>
        <taxon>Mycenaceae</taxon>
        <taxon>Mycena</taxon>
    </lineage>
</organism>
<evidence type="ECO:0000256" key="2">
    <source>
        <dbReference type="SAM" id="MobiDB-lite"/>
    </source>
</evidence>
<dbReference type="Gene3D" id="2.40.70.10">
    <property type="entry name" value="Acid Proteases"/>
    <property type="match status" value="1"/>
</dbReference>
<comment type="caution">
    <text evidence="5">The sequence shown here is derived from an EMBL/GenBank/DDBJ whole genome shotgun (WGS) entry which is preliminary data.</text>
</comment>
<dbReference type="InterPro" id="IPR001461">
    <property type="entry name" value="Aspartic_peptidase_A1"/>
</dbReference>
<proteinExistence type="inferred from homology"/>
<reference evidence="5" key="1">
    <citation type="submission" date="2023-03" db="EMBL/GenBank/DDBJ databases">
        <title>Massive genome expansion in bonnet fungi (Mycena s.s.) driven by repeated elements and novel gene families across ecological guilds.</title>
        <authorList>
            <consortium name="Lawrence Berkeley National Laboratory"/>
            <person name="Harder C.B."/>
            <person name="Miyauchi S."/>
            <person name="Viragh M."/>
            <person name="Kuo A."/>
            <person name="Thoen E."/>
            <person name="Andreopoulos B."/>
            <person name="Lu D."/>
            <person name="Skrede I."/>
            <person name="Drula E."/>
            <person name="Henrissat B."/>
            <person name="Morin E."/>
            <person name="Kohler A."/>
            <person name="Barry K."/>
            <person name="LaButti K."/>
            <person name="Morin E."/>
            <person name="Salamov A."/>
            <person name="Lipzen A."/>
            <person name="Mereny Z."/>
            <person name="Hegedus B."/>
            <person name="Baldrian P."/>
            <person name="Stursova M."/>
            <person name="Weitz H."/>
            <person name="Taylor A."/>
            <person name="Grigoriev I.V."/>
            <person name="Nagy L.G."/>
            <person name="Martin F."/>
            <person name="Kauserud H."/>
        </authorList>
    </citation>
    <scope>NUCLEOTIDE SEQUENCE</scope>
    <source>
        <strain evidence="5">CBHHK173m</strain>
    </source>
</reference>
<gene>
    <name evidence="5" type="ORF">B0H15DRAFT_789604</name>
</gene>
<dbReference type="InterPro" id="IPR033121">
    <property type="entry name" value="PEPTIDASE_A1"/>
</dbReference>
<evidence type="ECO:0000256" key="3">
    <source>
        <dbReference type="SAM" id="Phobius"/>
    </source>
</evidence>
<feature type="domain" description="Peptidase A1" evidence="4">
    <location>
        <begin position="1"/>
        <end position="243"/>
    </location>
</feature>
<evidence type="ECO:0000256" key="1">
    <source>
        <dbReference type="ARBA" id="ARBA00007447"/>
    </source>
</evidence>
<keyword evidence="3" id="KW-1133">Transmembrane helix</keyword>
<dbReference type="PANTHER" id="PTHR47966">
    <property type="entry name" value="BETA-SITE APP-CLEAVING ENZYME, ISOFORM A-RELATED"/>
    <property type="match status" value="1"/>
</dbReference>
<name>A0AAD6XL08_9AGAR</name>
<keyword evidence="6" id="KW-1185">Reference proteome</keyword>
<dbReference type="SUPFAM" id="SSF50630">
    <property type="entry name" value="Acid proteases"/>
    <property type="match status" value="1"/>
</dbReference>
<feature type="non-terminal residue" evidence="5">
    <location>
        <position position="1"/>
    </location>
</feature>
<evidence type="ECO:0000313" key="6">
    <source>
        <dbReference type="Proteomes" id="UP001222325"/>
    </source>
</evidence>
<dbReference type="PROSITE" id="PS51767">
    <property type="entry name" value="PEPTIDASE_A1"/>
    <property type="match status" value="1"/>
</dbReference>
<dbReference type="GO" id="GO:0004190">
    <property type="term" value="F:aspartic-type endopeptidase activity"/>
    <property type="evidence" value="ECO:0007669"/>
    <property type="project" value="InterPro"/>
</dbReference>
<feature type="transmembrane region" description="Helical" evidence="3">
    <location>
        <begin position="359"/>
        <end position="380"/>
    </location>
</feature>
<dbReference type="Proteomes" id="UP001222325">
    <property type="component" value="Unassembled WGS sequence"/>
</dbReference>
<dbReference type="InterPro" id="IPR034164">
    <property type="entry name" value="Pepsin-like_dom"/>
</dbReference>
<feature type="region of interest" description="Disordered" evidence="2">
    <location>
        <begin position="300"/>
        <end position="329"/>
    </location>
</feature>
<sequence>GLIGFAFDVPDGGIPSGLNDAGLNGSEIGKSALFNIFDQNPGMPRFFTLSLSRNGDQGGTADGDITIGEYDARYSEVQQAPLLPIFGTGAWNILMDGISVNGVEIPWARDPNGTVPEGKVRGLLDSGTTGIVAPSDIVDAIYSSIPGAAQVPQDASIDGTWVIPCNITIDLHLTFGGQNFTVHPLDVSDLDVYTTLDNKTFTVCSGSVRPVPSMGRDAIFGTSFLRNVYTVFGFGNATHAPYAQMLSVVNESAVVADFMSVRAPLLAAGKPHELSPAVAVPILVKDEKVRSATSALSSLTASSTSASPSSPPPLSSPTQSAPSVPNLLAPDVSSGSNLAELDAAADTPSAPPDSRISRYAPIVIGLLGANLALLLFLLVLGVSRIVRTGRDASAGGSRDVRYTRVELKES</sequence>
<keyword evidence="3" id="KW-0812">Transmembrane</keyword>
<dbReference type="AlphaFoldDB" id="A0AAD6XL08"/>
<evidence type="ECO:0000259" key="4">
    <source>
        <dbReference type="PROSITE" id="PS51767"/>
    </source>
</evidence>
<dbReference type="InterPro" id="IPR021109">
    <property type="entry name" value="Peptidase_aspartic_dom_sf"/>
</dbReference>
<evidence type="ECO:0000313" key="5">
    <source>
        <dbReference type="EMBL" id="KAJ7077525.1"/>
    </source>
</evidence>
<protein>
    <submittedName>
        <fullName evidence="5">Aspartic peptidase domain-containing protein</fullName>
    </submittedName>
</protein>
<dbReference type="EMBL" id="JARJCN010000072">
    <property type="protein sequence ID" value="KAJ7077525.1"/>
    <property type="molecule type" value="Genomic_DNA"/>
</dbReference>
<comment type="similarity">
    <text evidence="1">Belongs to the peptidase A1 family.</text>
</comment>